<dbReference type="eggNOG" id="ENOG502QUBU">
    <property type="taxonomic scope" value="Eukaryota"/>
</dbReference>
<sequence length="436" mass="46614">MGSPIMTVRTCRRVVQVVTVMSMLVGCAIAYFGIVVASSMSSTAESSSSVTAVMLATCGIVYVAVSMVGFCGVLATKERLQFLMIYFYATLLVSVVFLVFTYMALVAPSSIVTWLKLHWSTLPLRHRPCCRTFDNARAYEPTGTPCTLTRPSRRFVSTRYSMLGVLGAAGIASLVMTLVCIVKIASVPVVMRHMLSVVNAMFIVAATVAIVYGLHAKGYDALDGGWDWLAWLLVGVGIAMFVLALFGFAGSRIKSRSLLLVDALMPWLTWFLSAYAAGLAWTLIVLCVGATSAFYYATSHVNSWTEAVGAGDVACSGHLYGCSNCTTMLPCPGVYEASPGRWATDCNAVVRQDDSFQTPCDVAKTLVANPASSTAFDVVPCGKCPEWNVADVQAFVGASLHLVGILAIMMSCCVAVALAGALVLRRSLARYQTESI</sequence>
<feature type="transmembrane region" description="Helical" evidence="1">
    <location>
        <begin position="270"/>
        <end position="296"/>
    </location>
</feature>
<evidence type="ECO:0000256" key="1">
    <source>
        <dbReference type="SAM" id="Phobius"/>
    </source>
</evidence>
<name>A0A024TVA1_9STRA</name>
<dbReference type="VEuPathDB" id="FungiDB:H310_09464"/>
<accession>A0A024TVA1</accession>
<keyword evidence="1" id="KW-0812">Transmembrane</keyword>
<dbReference type="PRINTS" id="PR00259">
    <property type="entry name" value="TMFOUR"/>
</dbReference>
<feature type="transmembrane region" description="Helical" evidence="1">
    <location>
        <begin position="20"/>
        <end position="40"/>
    </location>
</feature>
<dbReference type="GeneID" id="20086514"/>
<dbReference type="OrthoDB" id="78683at2759"/>
<organism evidence="2">
    <name type="scientific">Aphanomyces invadans</name>
    <dbReference type="NCBI Taxonomy" id="157072"/>
    <lineage>
        <taxon>Eukaryota</taxon>
        <taxon>Sar</taxon>
        <taxon>Stramenopiles</taxon>
        <taxon>Oomycota</taxon>
        <taxon>Saprolegniomycetes</taxon>
        <taxon>Saprolegniales</taxon>
        <taxon>Verrucalvaceae</taxon>
        <taxon>Aphanomyces</taxon>
    </lineage>
</organism>
<feature type="transmembrane region" description="Helical" evidence="1">
    <location>
        <begin position="194"/>
        <end position="216"/>
    </location>
</feature>
<evidence type="ECO:0000313" key="2">
    <source>
        <dbReference type="EMBL" id="ETV97556.1"/>
    </source>
</evidence>
<dbReference type="RefSeq" id="XP_008873767.1">
    <property type="nucleotide sequence ID" value="XM_008875545.1"/>
</dbReference>
<evidence type="ECO:0008006" key="3">
    <source>
        <dbReference type="Google" id="ProtNLM"/>
    </source>
</evidence>
<feature type="transmembrane region" description="Helical" evidence="1">
    <location>
        <begin position="52"/>
        <end position="75"/>
    </location>
</feature>
<feature type="transmembrane region" description="Helical" evidence="1">
    <location>
        <begin position="160"/>
        <end position="182"/>
    </location>
</feature>
<feature type="transmembrane region" description="Helical" evidence="1">
    <location>
        <begin position="228"/>
        <end position="249"/>
    </location>
</feature>
<feature type="transmembrane region" description="Helical" evidence="1">
    <location>
        <begin position="82"/>
        <end position="105"/>
    </location>
</feature>
<dbReference type="AlphaFoldDB" id="A0A024TVA1"/>
<dbReference type="EMBL" id="KI913972">
    <property type="protein sequence ID" value="ETV97556.1"/>
    <property type="molecule type" value="Genomic_DNA"/>
</dbReference>
<proteinExistence type="predicted"/>
<protein>
    <recommendedName>
        <fullName evidence="3">Tetraspanin</fullName>
    </recommendedName>
</protein>
<feature type="transmembrane region" description="Helical" evidence="1">
    <location>
        <begin position="402"/>
        <end position="424"/>
    </location>
</feature>
<keyword evidence="1" id="KW-0472">Membrane</keyword>
<gene>
    <name evidence="2" type="ORF">H310_09464</name>
</gene>
<keyword evidence="1" id="KW-1133">Transmembrane helix</keyword>
<reference evidence="2" key="1">
    <citation type="submission" date="2013-12" db="EMBL/GenBank/DDBJ databases">
        <title>The Genome Sequence of Aphanomyces invadans NJM9701.</title>
        <authorList>
            <consortium name="The Broad Institute Genomics Platform"/>
            <person name="Russ C."/>
            <person name="Tyler B."/>
            <person name="van West P."/>
            <person name="Dieguez-Uribeondo J."/>
            <person name="Young S.K."/>
            <person name="Zeng Q."/>
            <person name="Gargeya S."/>
            <person name="Fitzgerald M."/>
            <person name="Abouelleil A."/>
            <person name="Alvarado L."/>
            <person name="Chapman S.B."/>
            <person name="Gainer-Dewar J."/>
            <person name="Goldberg J."/>
            <person name="Griggs A."/>
            <person name="Gujja S."/>
            <person name="Hansen M."/>
            <person name="Howarth C."/>
            <person name="Imamovic A."/>
            <person name="Ireland A."/>
            <person name="Larimer J."/>
            <person name="McCowan C."/>
            <person name="Murphy C."/>
            <person name="Pearson M."/>
            <person name="Poon T.W."/>
            <person name="Priest M."/>
            <person name="Roberts A."/>
            <person name="Saif S."/>
            <person name="Shea T."/>
            <person name="Sykes S."/>
            <person name="Wortman J."/>
            <person name="Nusbaum C."/>
            <person name="Birren B."/>
        </authorList>
    </citation>
    <scope>NUCLEOTIDE SEQUENCE [LARGE SCALE GENOMIC DNA]</scope>
    <source>
        <strain evidence="2">NJM9701</strain>
    </source>
</reference>